<reference evidence="2" key="1">
    <citation type="journal article" date="2020" name="Nature">
        <title>Giant virus diversity and host interactions through global metagenomics.</title>
        <authorList>
            <person name="Schulz F."/>
            <person name="Roux S."/>
            <person name="Paez-Espino D."/>
            <person name="Jungbluth S."/>
            <person name="Walsh D.A."/>
            <person name="Denef V.J."/>
            <person name="McMahon K.D."/>
            <person name="Konstantinidis K.T."/>
            <person name="Eloe-Fadrosh E.A."/>
            <person name="Kyrpides N.C."/>
            <person name="Woyke T."/>
        </authorList>
    </citation>
    <scope>NUCLEOTIDE SEQUENCE</scope>
    <source>
        <strain evidence="2">GVMAG-M-3300021375-17</strain>
    </source>
</reference>
<evidence type="ECO:0008006" key="3">
    <source>
        <dbReference type="Google" id="ProtNLM"/>
    </source>
</evidence>
<protein>
    <recommendedName>
        <fullName evidence="3">Nucleotide-diphospho-sugar transferase domain-containing protein</fullName>
    </recommendedName>
</protein>
<feature type="transmembrane region" description="Helical" evidence="1">
    <location>
        <begin position="6"/>
        <end position="24"/>
    </location>
</feature>
<organism evidence="2">
    <name type="scientific">viral metagenome</name>
    <dbReference type="NCBI Taxonomy" id="1070528"/>
    <lineage>
        <taxon>unclassified sequences</taxon>
        <taxon>metagenomes</taxon>
        <taxon>organismal metagenomes</taxon>
    </lineage>
</organism>
<dbReference type="AlphaFoldDB" id="A0A6C0CM58"/>
<keyword evidence="1" id="KW-1133">Transmembrane helix</keyword>
<keyword evidence="1" id="KW-0472">Membrane</keyword>
<sequence>MIGKQPMTYIIFGFCVLMVASFVGNKIKQKFQNKEQDDDYELIKKYLLNDSTLYGNNRPKIWIHSEYEINARKWKNFMSRNTTDLNQPYLYLTIQSIINHCGDDFHICLIDDDSFEKLIPSWTINLADTPEPMRSKYRDIAMLQLLYIYGGFRVPNSFLCNKNIIELYKQGVHDNKVFIAEKRSNYPNTKTFVPDIQFIGSQKENAKIQELIQTLSSIVGTHFQNDGTFLGTVEKWCQKQNENQEMNLLDGKIIGIKTSIGKPVLLDHLMNVDYIDYDNSLLYGIYIPRKELLRRPKYQYFAILPVEDVLETDSILSKYFKISMVDGVDQFYKKRSKHESVVSL</sequence>
<proteinExistence type="predicted"/>
<dbReference type="EMBL" id="MN739451">
    <property type="protein sequence ID" value="QHT05232.1"/>
    <property type="molecule type" value="Genomic_DNA"/>
</dbReference>
<keyword evidence="1" id="KW-0812">Transmembrane</keyword>
<evidence type="ECO:0000313" key="2">
    <source>
        <dbReference type="EMBL" id="QHT05232.1"/>
    </source>
</evidence>
<evidence type="ECO:0000256" key="1">
    <source>
        <dbReference type="SAM" id="Phobius"/>
    </source>
</evidence>
<name>A0A6C0CM58_9ZZZZ</name>
<accession>A0A6C0CM58</accession>